<evidence type="ECO:0000256" key="16">
    <source>
        <dbReference type="SAM" id="MobiDB-lite"/>
    </source>
</evidence>
<dbReference type="CDD" id="cd00114">
    <property type="entry name" value="LIGANc"/>
    <property type="match status" value="1"/>
</dbReference>
<dbReference type="InterPro" id="IPR013840">
    <property type="entry name" value="DNAligase_N"/>
</dbReference>
<dbReference type="Pfam" id="PF01653">
    <property type="entry name" value="DNA_ligase_aden"/>
    <property type="match status" value="1"/>
</dbReference>
<dbReference type="GO" id="GO:0003677">
    <property type="term" value="F:DNA binding"/>
    <property type="evidence" value="ECO:0007669"/>
    <property type="project" value="InterPro"/>
</dbReference>
<comment type="similarity">
    <text evidence="13 14">Belongs to the NAD-dependent DNA ligase family. LigA subfamily.</text>
</comment>
<feature type="binding site" evidence="14">
    <location>
        <position position="143"/>
    </location>
    <ligand>
        <name>NAD(+)</name>
        <dbReference type="ChEBI" id="CHEBI:57540"/>
    </ligand>
</feature>
<evidence type="ECO:0000256" key="3">
    <source>
        <dbReference type="ARBA" id="ARBA00013308"/>
    </source>
</evidence>
<evidence type="ECO:0000313" key="19">
    <source>
        <dbReference type="Proteomes" id="UP000176377"/>
    </source>
</evidence>
<dbReference type="SMART" id="SM00532">
    <property type="entry name" value="LIGANc"/>
    <property type="match status" value="1"/>
</dbReference>
<feature type="active site" description="N6-AMP-lysine intermediate" evidence="14">
    <location>
        <position position="118"/>
    </location>
</feature>
<feature type="binding site" evidence="14">
    <location>
        <position position="185"/>
    </location>
    <ligand>
        <name>NAD(+)</name>
        <dbReference type="ChEBI" id="CHEBI:57540"/>
    </ligand>
</feature>
<evidence type="ECO:0000313" key="18">
    <source>
        <dbReference type="EMBL" id="OGG58258.1"/>
    </source>
</evidence>
<evidence type="ECO:0000256" key="2">
    <source>
        <dbReference type="ARBA" id="ARBA00012722"/>
    </source>
</evidence>
<feature type="binding site" evidence="14">
    <location>
        <position position="325"/>
    </location>
    <ligand>
        <name>NAD(+)</name>
        <dbReference type="ChEBI" id="CHEBI:57540"/>
    </ligand>
</feature>
<dbReference type="Pfam" id="PF03120">
    <property type="entry name" value="OB_DNA_ligase"/>
    <property type="match status" value="1"/>
</dbReference>
<dbReference type="AlphaFoldDB" id="A0A1F6D9Z1"/>
<keyword evidence="9 14" id="KW-0460">Magnesium</keyword>
<evidence type="ECO:0000256" key="8">
    <source>
        <dbReference type="ARBA" id="ARBA00022833"/>
    </source>
</evidence>
<evidence type="ECO:0000256" key="4">
    <source>
        <dbReference type="ARBA" id="ARBA00022598"/>
    </source>
</evidence>
<dbReference type="InterPro" id="IPR036420">
    <property type="entry name" value="BRCT_dom_sf"/>
</dbReference>
<evidence type="ECO:0000256" key="10">
    <source>
        <dbReference type="ARBA" id="ARBA00023027"/>
    </source>
</evidence>
<dbReference type="SUPFAM" id="SSF56091">
    <property type="entry name" value="DNA ligase/mRNA capping enzyme, catalytic domain"/>
    <property type="match status" value="1"/>
</dbReference>
<dbReference type="SMART" id="SM00278">
    <property type="entry name" value="HhH1"/>
    <property type="match status" value="3"/>
</dbReference>
<dbReference type="SUPFAM" id="SSF47781">
    <property type="entry name" value="RuvA domain 2-like"/>
    <property type="match status" value="2"/>
</dbReference>
<comment type="caution">
    <text evidence="14">Lacks conserved residue(s) required for the propagation of feature annotation.</text>
</comment>
<accession>A0A1F6D9Z1</accession>
<keyword evidence="4 14" id="KW-0436">Ligase</keyword>
<dbReference type="PIRSF" id="PIRSF001604">
    <property type="entry name" value="LigA"/>
    <property type="match status" value="1"/>
</dbReference>
<sequence>MNKAAAADRIKMLREEIWQRNHEYFILNESKVSEAVRDALKKELRALEEAYPELITADSPTQRVGAPLDSRLPKVHHLTKKESLQDAFSHEDLLEWEDQMRRALDSPKKTFELVAELKIDGLNITLIYEWKSEQYVFVRALTRGNGVEGEDVTHTMRTIEAIPFTLRPNRKLEKSNIRFIEIGGEVYMTKKSLERLNKDLPEEEQFANPRNAAAGSVRQLDPKMAAERDLRIFCYSLNTKAVDACGIKTQSGILEGIAELGLPVNREYRLLKGVEKAEVLLKEWQKKRESLPFEIDGLVLKVDDLPLQRDLGSTAKAPRWARAYKFEAEQGTAIIEDIELQVGRTGAITPVAFLSPVQLAGTTVTRATLHNEDEIKRLDVRIGDTVIVQKAGDIIPEVVEVLPKLRKKNAKPFHFPKNCPSCGKPLYRPEGEAVYRCTNPKCAGVRQERIEHLTSRYAFNIEGLGKETIEELIKLGLVTDPADIFYLTEMELSQVPLFKEKKIENALTAIEKARRIPLDRFIFALGVRHIGRETAEILARRLPWKTSKLSVEEKKAMKTQQSLFDDPQNLKTPAGRSSQRSEGWSKPQNSIDAIRLSDLLKTLASQSREDLEAIEGIGTVVADAIREWVEDEDHQALIHKFEHGGVVCLLPKGSTVKQIFVGKTFVLTGTLPTLHREQAKAMIKERGGKVSSSVSKKTDYLLLGADPGSKEDEATKLGIKMIEEEEFKRMLQ</sequence>
<dbReference type="SUPFAM" id="SSF50249">
    <property type="entry name" value="Nucleic acid-binding proteins"/>
    <property type="match status" value="1"/>
</dbReference>
<comment type="function">
    <text evidence="1 14">DNA ligase that catalyzes the formation of phosphodiester linkages between 5'-phosphoryl and 3'-hydroxyl groups in double-stranded DNA using NAD as a coenzyme and as the energy source for the reaction. It is essential for DNA replication and repair of damaged DNA.</text>
</comment>
<dbReference type="EMBL" id="MFLA01000035">
    <property type="protein sequence ID" value="OGG58258.1"/>
    <property type="molecule type" value="Genomic_DNA"/>
</dbReference>
<dbReference type="Pfam" id="PF03119">
    <property type="entry name" value="DNA_ligase_ZBD"/>
    <property type="match status" value="1"/>
</dbReference>
<evidence type="ECO:0000256" key="1">
    <source>
        <dbReference type="ARBA" id="ARBA00004067"/>
    </source>
</evidence>
<dbReference type="Pfam" id="PF12826">
    <property type="entry name" value="HHH_2"/>
    <property type="match status" value="1"/>
</dbReference>
<dbReference type="GO" id="GO:0046872">
    <property type="term" value="F:metal ion binding"/>
    <property type="evidence" value="ECO:0007669"/>
    <property type="project" value="UniProtKB-KW"/>
</dbReference>
<dbReference type="FunFam" id="2.40.50.140:FF:000012">
    <property type="entry name" value="DNA ligase"/>
    <property type="match status" value="1"/>
</dbReference>
<keyword evidence="11 14" id="KW-0234">DNA repair</keyword>
<feature type="binding site" evidence="14">
    <location>
        <position position="419"/>
    </location>
    <ligand>
        <name>Zn(2+)</name>
        <dbReference type="ChEBI" id="CHEBI:29105"/>
    </ligand>
</feature>
<feature type="binding site" evidence="14">
    <location>
        <position position="442"/>
    </location>
    <ligand>
        <name>Zn(2+)</name>
        <dbReference type="ChEBI" id="CHEBI:29105"/>
    </ligand>
</feature>
<feature type="binding site" evidence="14">
    <location>
        <position position="116"/>
    </location>
    <ligand>
        <name>NAD(+)</name>
        <dbReference type="ChEBI" id="CHEBI:57540"/>
    </ligand>
</feature>
<dbReference type="PANTHER" id="PTHR23389">
    <property type="entry name" value="CHROMOSOME TRANSMISSION FIDELITY FACTOR 18"/>
    <property type="match status" value="1"/>
</dbReference>
<proteinExistence type="inferred from homology"/>
<keyword evidence="8 14" id="KW-0862">Zinc</keyword>
<feature type="binding site" evidence="14">
    <location>
        <begin position="83"/>
        <end position="84"/>
    </location>
    <ligand>
        <name>NAD(+)</name>
        <dbReference type="ChEBI" id="CHEBI:57540"/>
    </ligand>
</feature>
<dbReference type="Gene3D" id="1.10.287.610">
    <property type="entry name" value="Helix hairpin bin"/>
    <property type="match status" value="1"/>
</dbReference>
<dbReference type="InterPro" id="IPR001679">
    <property type="entry name" value="DNA_ligase"/>
</dbReference>
<dbReference type="PANTHER" id="PTHR23389:SF9">
    <property type="entry name" value="DNA LIGASE"/>
    <property type="match status" value="1"/>
</dbReference>
<dbReference type="PROSITE" id="PS01056">
    <property type="entry name" value="DNA_LIGASE_N2"/>
    <property type="match status" value="1"/>
</dbReference>
<dbReference type="InterPro" id="IPR013839">
    <property type="entry name" value="DNAligase_adenylation"/>
</dbReference>
<comment type="caution">
    <text evidence="18">The sequence shown here is derived from an EMBL/GenBank/DDBJ whole genome shotgun (WGS) entry which is preliminary data.</text>
</comment>
<keyword evidence="14" id="KW-0464">Manganese</keyword>
<dbReference type="PROSITE" id="PS50172">
    <property type="entry name" value="BRCT"/>
    <property type="match status" value="1"/>
</dbReference>
<dbReference type="GO" id="GO:0006260">
    <property type="term" value="P:DNA replication"/>
    <property type="evidence" value="ECO:0007669"/>
    <property type="project" value="UniProtKB-KW"/>
</dbReference>
<name>A0A1F6D9Z1_9BACT</name>
<dbReference type="Gene3D" id="2.40.50.140">
    <property type="entry name" value="Nucleic acid-binding proteins"/>
    <property type="match status" value="1"/>
</dbReference>
<dbReference type="GO" id="GO:0006281">
    <property type="term" value="P:DNA repair"/>
    <property type="evidence" value="ECO:0007669"/>
    <property type="project" value="UniProtKB-KW"/>
</dbReference>
<evidence type="ECO:0000256" key="13">
    <source>
        <dbReference type="ARBA" id="ARBA00060881"/>
    </source>
</evidence>
<dbReference type="InterPro" id="IPR012340">
    <property type="entry name" value="NA-bd_OB-fold"/>
</dbReference>
<keyword evidence="15" id="KW-0175">Coiled coil</keyword>
<gene>
    <name evidence="14" type="primary">ligA</name>
    <name evidence="18" type="ORF">A2765_05370</name>
</gene>
<dbReference type="SUPFAM" id="SSF52113">
    <property type="entry name" value="BRCT domain"/>
    <property type="match status" value="1"/>
</dbReference>
<protein>
    <recommendedName>
        <fullName evidence="3 14">DNA ligase</fullName>
        <ecNumber evidence="2 14">6.5.1.2</ecNumber>
    </recommendedName>
    <alternativeName>
        <fullName evidence="14">Polydeoxyribonucleotide synthase [NAD(+)]</fullName>
    </alternativeName>
</protein>
<dbReference type="InterPro" id="IPR033136">
    <property type="entry name" value="DNA_ligase_CS"/>
</dbReference>
<reference evidence="18 19" key="1">
    <citation type="journal article" date="2016" name="Nat. Commun.">
        <title>Thousands of microbial genomes shed light on interconnected biogeochemical processes in an aquifer system.</title>
        <authorList>
            <person name="Anantharaman K."/>
            <person name="Brown C.T."/>
            <person name="Hug L.A."/>
            <person name="Sharon I."/>
            <person name="Castelle C.J."/>
            <person name="Probst A.J."/>
            <person name="Thomas B.C."/>
            <person name="Singh A."/>
            <person name="Wilkins M.J."/>
            <person name="Karaoz U."/>
            <person name="Brodie E.L."/>
            <person name="Williams K.H."/>
            <person name="Hubbard S.S."/>
            <person name="Banfield J.F."/>
        </authorList>
    </citation>
    <scope>NUCLEOTIDE SEQUENCE [LARGE SCALE GENOMIC DNA]</scope>
</reference>
<keyword evidence="6 14" id="KW-0479">Metal-binding</keyword>
<dbReference type="CDD" id="cd17748">
    <property type="entry name" value="BRCT_DNA_ligase_like"/>
    <property type="match status" value="1"/>
</dbReference>
<feature type="region of interest" description="Disordered" evidence="16">
    <location>
        <begin position="558"/>
        <end position="587"/>
    </location>
</feature>
<feature type="coiled-coil region" evidence="15">
    <location>
        <begin position="30"/>
        <end position="57"/>
    </location>
</feature>
<dbReference type="InterPro" id="IPR041663">
    <property type="entry name" value="DisA/LigA_HHH"/>
</dbReference>
<feature type="domain" description="BRCT" evidence="17">
    <location>
        <begin position="655"/>
        <end position="732"/>
    </location>
</feature>
<feature type="binding site" evidence="14">
    <location>
        <position position="422"/>
    </location>
    <ligand>
        <name>Zn(2+)</name>
        <dbReference type="ChEBI" id="CHEBI:29105"/>
    </ligand>
</feature>
<keyword evidence="7 14" id="KW-0227">DNA damage</keyword>
<dbReference type="Gene3D" id="3.30.470.30">
    <property type="entry name" value="DNA ligase/mRNA capping enzyme"/>
    <property type="match status" value="1"/>
</dbReference>
<evidence type="ECO:0000256" key="5">
    <source>
        <dbReference type="ARBA" id="ARBA00022705"/>
    </source>
</evidence>
<dbReference type="HAMAP" id="MF_01588">
    <property type="entry name" value="DNA_ligase_A"/>
    <property type="match status" value="1"/>
</dbReference>
<evidence type="ECO:0000256" key="9">
    <source>
        <dbReference type="ARBA" id="ARBA00022842"/>
    </source>
</evidence>
<dbReference type="NCBIfam" id="NF005932">
    <property type="entry name" value="PRK07956.1"/>
    <property type="match status" value="1"/>
</dbReference>
<dbReference type="NCBIfam" id="TIGR00575">
    <property type="entry name" value="dnlj"/>
    <property type="match status" value="1"/>
</dbReference>
<feature type="binding site" evidence="14">
    <location>
        <position position="301"/>
    </location>
    <ligand>
        <name>NAD(+)</name>
        <dbReference type="ChEBI" id="CHEBI:57540"/>
    </ligand>
</feature>
<evidence type="ECO:0000256" key="15">
    <source>
        <dbReference type="SAM" id="Coils"/>
    </source>
</evidence>
<evidence type="ECO:0000256" key="6">
    <source>
        <dbReference type="ARBA" id="ARBA00022723"/>
    </source>
</evidence>
<dbReference type="EC" id="6.5.1.2" evidence="2 14"/>
<evidence type="ECO:0000259" key="17">
    <source>
        <dbReference type="PROSITE" id="PS50172"/>
    </source>
</evidence>
<dbReference type="Gene3D" id="3.40.50.10190">
    <property type="entry name" value="BRCT domain"/>
    <property type="match status" value="1"/>
</dbReference>
<evidence type="ECO:0000256" key="11">
    <source>
        <dbReference type="ARBA" id="ARBA00023204"/>
    </source>
</evidence>
<dbReference type="GO" id="GO:0005829">
    <property type="term" value="C:cytosol"/>
    <property type="evidence" value="ECO:0007669"/>
    <property type="project" value="TreeGrafter"/>
</dbReference>
<comment type="cofactor">
    <cofactor evidence="14">
        <name>Mg(2+)</name>
        <dbReference type="ChEBI" id="CHEBI:18420"/>
    </cofactor>
    <cofactor evidence="14">
        <name>Mn(2+)</name>
        <dbReference type="ChEBI" id="CHEBI:29035"/>
    </cofactor>
</comment>
<dbReference type="GO" id="GO:0003911">
    <property type="term" value="F:DNA ligase (NAD+) activity"/>
    <property type="evidence" value="ECO:0007669"/>
    <property type="project" value="UniProtKB-UniRule"/>
</dbReference>
<dbReference type="InterPro" id="IPR001357">
    <property type="entry name" value="BRCT_dom"/>
</dbReference>
<dbReference type="Pfam" id="PF00533">
    <property type="entry name" value="BRCT"/>
    <property type="match status" value="1"/>
</dbReference>
<comment type="catalytic activity">
    <reaction evidence="12 14">
        <text>NAD(+) + (deoxyribonucleotide)n-3'-hydroxyl + 5'-phospho-(deoxyribonucleotide)m = (deoxyribonucleotide)n+m + AMP + beta-nicotinamide D-nucleotide.</text>
        <dbReference type="EC" id="6.5.1.2"/>
    </reaction>
</comment>
<evidence type="ECO:0000256" key="14">
    <source>
        <dbReference type="HAMAP-Rule" id="MF_01588"/>
    </source>
</evidence>
<dbReference type="SMART" id="SM00292">
    <property type="entry name" value="BRCT"/>
    <property type="match status" value="1"/>
</dbReference>
<organism evidence="18 19">
    <name type="scientific">Candidatus Kaiserbacteria bacterium RIFCSPHIGHO2_01_FULL_56_24</name>
    <dbReference type="NCBI Taxonomy" id="1798487"/>
    <lineage>
        <taxon>Bacteria</taxon>
        <taxon>Candidatus Kaiseribacteriota</taxon>
    </lineage>
</organism>
<evidence type="ECO:0000256" key="12">
    <source>
        <dbReference type="ARBA" id="ARBA00034005"/>
    </source>
</evidence>
<keyword evidence="5 14" id="KW-0235">DNA replication</keyword>
<dbReference type="Proteomes" id="UP000176377">
    <property type="component" value="Unassembled WGS sequence"/>
</dbReference>
<dbReference type="InterPro" id="IPR004150">
    <property type="entry name" value="NAD_DNA_ligase_OB"/>
</dbReference>
<dbReference type="InterPro" id="IPR003583">
    <property type="entry name" value="Hlx-hairpin-Hlx_DNA-bd_motif"/>
</dbReference>
<dbReference type="InterPro" id="IPR004149">
    <property type="entry name" value="Znf_DNAligase_C4"/>
</dbReference>
<evidence type="ECO:0000256" key="7">
    <source>
        <dbReference type="ARBA" id="ARBA00022763"/>
    </source>
</evidence>
<keyword evidence="10 14" id="KW-0520">NAD</keyword>
<dbReference type="Gene3D" id="1.10.150.20">
    <property type="entry name" value="5' to 3' exonuclease, C-terminal subdomain"/>
    <property type="match status" value="2"/>
</dbReference>
<dbReference type="InterPro" id="IPR010994">
    <property type="entry name" value="RuvA_2-like"/>
</dbReference>
<dbReference type="Gene3D" id="6.20.10.30">
    <property type="match status" value="1"/>
</dbReference>